<name>A0A834FNP8_ORYME</name>
<feature type="transmembrane region" description="Helical" evidence="1">
    <location>
        <begin position="21"/>
        <end position="42"/>
    </location>
</feature>
<gene>
    <name evidence="2" type="ORF">FQA47_024825</name>
</gene>
<evidence type="ECO:0000313" key="2">
    <source>
        <dbReference type="EMBL" id="KAF6737658.1"/>
    </source>
</evidence>
<evidence type="ECO:0000313" key="3">
    <source>
        <dbReference type="Proteomes" id="UP000646548"/>
    </source>
</evidence>
<keyword evidence="1" id="KW-0472">Membrane</keyword>
<evidence type="ECO:0000256" key="1">
    <source>
        <dbReference type="SAM" id="Phobius"/>
    </source>
</evidence>
<accession>A0A834FNP8</accession>
<dbReference type="Proteomes" id="UP000646548">
    <property type="component" value="Unassembled WGS sequence"/>
</dbReference>
<protein>
    <submittedName>
        <fullName evidence="2">Zinc transporter ZIP12</fullName>
    </submittedName>
</protein>
<feature type="non-terminal residue" evidence="2">
    <location>
        <position position="1"/>
    </location>
</feature>
<keyword evidence="1" id="KW-0812">Transmembrane</keyword>
<proteinExistence type="predicted"/>
<organism evidence="2 3">
    <name type="scientific">Oryzias melastigma</name>
    <name type="common">Marine medaka</name>
    <dbReference type="NCBI Taxonomy" id="30732"/>
    <lineage>
        <taxon>Eukaryota</taxon>
        <taxon>Metazoa</taxon>
        <taxon>Chordata</taxon>
        <taxon>Craniata</taxon>
        <taxon>Vertebrata</taxon>
        <taxon>Euteleostomi</taxon>
        <taxon>Actinopterygii</taxon>
        <taxon>Neopterygii</taxon>
        <taxon>Teleostei</taxon>
        <taxon>Neoteleostei</taxon>
        <taxon>Acanthomorphata</taxon>
        <taxon>Ovalentaria</taxon>
        <taxon>Atherinomorphae</taxon>
        <taxon>Beloniformes</taxon>
        <taxon>Adrianichthyidae</taxon>
        <taxon>Oryziinae</taxon>
        <taxon>Oryzias</taxon>
    </lineage>
</organism>
<dbReference type="EMBL" id="WKFB01000052">
    <property type="protein sequence ID" value="KAF6737658.1"/>
    <property type="molecule type" value="Genomic_DNA"/>
</dbReference>
<dbReference type="AlphaFoldDB" id="A0A834FNP8"/>
<reference evidence="2" key="1">
    <citation type="journal article" name="BMC Genomics">
        <title>Long-read sequencing and de novo genome assembly of marine medaka (Oryzias melastigma).</title>
        <authorList>
            <person name="Liang P."/>
            <person name="Saqib H.S.A."/>
            <person name="Ni X."/>
            <person name="Shen Y."/>
        </authorList>
    </citation>
    <scope>NUCLEOTIDE SEQUENCE</scope>
    <source>
        <strain evidence="2">Bigg-433</strain>
    </source>
</reference>
<comment type="caution">
    <text evidence="2">The sequence shown here is derived from an EMBL/GenBank/DDBJ whole genome shotgun (WGS) entry which is preliminary data.</text>
</comment>
<keyword evidence="1" id="KW-1133">Transmembrane helix</keyword>
<sequence length="77" mass="8656">LPEMSRVKSDRPGLTFLLQNLGLWMGWACLFFIADIVIVFHIPGTQLILCWGVALDDDDDDERARGAEEHSVWVGAK</sequence>